<dbReference type="SUPFAM" id="SSF50814">
    <property type="entry name" value="Lipocalins"/>
    <property type="match status" value="1"/>
</dbReference>
<dbReference type="InterPro" id="IPR000566">
    <property type="entry name" value="Lipocln_cytosolic_FA-bd_dom"/>
</dbReference>
<dbReference type="Proteomes" id="UP000647585">
    <property type="component" value="Unassembled WGS sequence"/>
</dbReference>
<dbReference type="EMBL" id="BMXO01000004">
    <property type="protein sequence ID" value="GGW52298.1"/>
    <property type="molecule type" value="Genomic_DNA"/>
</dbReference>
<feature type="signal peptide" evidence="2">
    <location>
        <begin position="1"/>
        <end position="29"/>
    </location>
</feature>
<keyword evidence="2" id="KW-0732">Signal</keyword>
<evidence type="ECO:0000313" key="4">
    <source>
        <dbReference type="EMBL" id="GGW52298.1"/>
    </source>
</evidence>
<dbReference type="InterPro" id="IPR022271">
    <property type="entry name" value="Lipocalin_ApoD"/>
</dbReference>
<evidence type="ECO:0000313" key="5">
    <source>
        <dbReference type="Proteomes" id="UP000647585"/>
    </source>
</evidence>
<evidence type="ECO:0000256" key="2">
    <source>
        <dbReference type="PIRNR" id="PIRNR036893"/>
    </source>
</evidence>
<keyword evidence="2" id="KW-0446">Lipid-binding</keyword>
<dbReference type="InterPro" id="IPR047202">
    <property type="entry name" value="Lipocalin_Blc-like_dom"/>
</dbReference>
<dbReference type="InterPro" id="IPR022272">
    <property type="entry name" value="Lipocalin_CS"/>
</dbReference>
<organism evidence="4 5">
    <name type="scientific">Halomonas johnsoniae</name>
    <dbReference type="NCBI Taxonomy" id="502832"/>
    <lineage>
        <taxon>Bacteria</taxon>
        <taxon>Pseudomonadati</taxon>
        <taxon>Pseudomonadota</taxon>
        <taxon>Gammaproteobacteria</taxon>
        <taxon>Oceanospirillales</taxon>
        <taxon>Halomonadaceae</taxon>
        <taxon>Halomonas</taxon>
    </lineage>
</organism>
<dbReference type="Gene3D" id="2.40.128.20">
    <property type="match status" value="1"/>
</dbReference>
<name>A0ABQ2WGE6_9GAMM</name>
<comment type="subunit">
    <text evidence="2">Homodimer.</text>
</comment>
<feature type="chain" id="PRO_5045014646" description="Outer membrane lipoprotein Blc" evidence="2">
    <location>
        <begin position="30"/>
        <end position="191"/>
    </location>
</feature>
<accession>A0ABQ2WGE6</accession>
<dbReference type="PANTHER" id="PTHR10612">
    <property type="entry name" value="APOLIPOPROTEIN D"/>
    <property type="match status" value="1"/>
</dbReference>
<sequence length="191" mass="21352">MEVVMRYSLLSPRKLATASALCVSSVLLAGCTGIPDGTEAVTGFELDQYLGEWYEIARLDHSFERGLDCVTANYSLRDDGGVRVINRGYNLAEGSWDEAEGRAYFIDDDSVGRLKVSFFGPFYGGYNVLALDDDYQWALVSGPNRDYLWILARTPTLDSELEARLRQQAAELDFPTDELIDVVQDERCPGR</sequence>
<keyword evidence="2" id="KW-0472">Membrane</keyword>
<dbReference type="PANTHER" id="PTHR10612:SF34">
    <property type="entry name" value="APOLIPOPROTEIN D"/>
    <property type="match status" value="1"/>
</dbReference>
<keyword evidence="2" id="KW-0449">Lipoprotein</keyword>
<keyword evidence="5" id="KW-1185">Reference proteome</keyword>
<comment type="function">
    <text evidence="2">Involved in the storage or transport of lipids necessary for membrane maintenance under stressful conditions. Displays a binding preference for lysophospholipids.</text>
</comment>
<comment type="similarity">
    <text evidence="1 2">Belongs to the calycin superfamily. Lipocalin family.</text>
</comment>
<evidence type="ECO:0000259" key="3">
    <source>
        <dbReference type="Pfam" id="PF08212"/>
    </source>
</evidence>
<reference evidence="5" key="1">
    <citation type="journal article" date="2019" name="Int. J. Syst. Evol. Microbiol.">
        <title>The Global Catalogue of Microorganisms (GCM) 10K type strain sequencing project: providing services to taxonomists for standard genome sequencing and annotation.</title>
        <authorList>
            <consortium name="The Broad Institute Genomics Platform"/>
            <consortium name="The Broad Institute Genome Sequencing Center for Infectious Disease"/>
            <person name="Wu L."/>
            <person name="Ma J."/>
        </authorList>
    </citation>
    <scope>NUCLEOTIDE SEQUENCE [LARGE SCALE GENOMIC DNA]</scope>
    <source>
        <strain evidence="5">KCTC 22157</strain>
    </source>
</reference>
<comment type="subcellular location">
    <subcellularLocation>
        <location evidence="2">Cell outer membrane</location>
    </subcellularLocation>
</comment>
<dbReference type="InterPro" id="IPR012674">
    <property type="entry name" value="Calycin"/>
</dbReference>
<feature type="domain" description="Lipocalin/cytosolic fatty-acid binding" evidence="3">
    <location>
        <begin position="45"/>
        <end position="183"/>
    </location>
</feature>
<keyword evidence="2" id="KW-0998">Cell outer membrane</keyword>
<evidence type="ECO:0000256" key="1">
    <source>
        <dbReference type="ARBA" id="ARBA00006889"/>
    </source>
</evidence>
<dbReference type="InterPro" id="IPR002446">
    <property type="entry name" value="Lipocalin_bac"/>
</dbReference>
<dbReference type="PIRSF" id="PIRSF036893">
    <property type="entry name" value="Lipocalin_ApoD"/>
    <property type="match status" value="1"/>
</dbReference>
<dbReference type="PROSITE" id="PS00213">
    <property type="entry name" value="LIPOCALIN"/>
    <property type="match status" value="1"/>
</dbReference>
<gene>
    <name evidence="4" type="ORF">GCM10007158_11870</name>
</gene>
<comment type="caution">
    <text evidence="4">The sequence shown here is derived from an EMBL/GenBank/DDBJ whole genome shotgun (WGS) entry which is preliminary data.</text>
</comment>
<dbReference type="Pfam" id="PF08212">
    <property type="entry name" value="Lipocalin_2"/>
    <property type="match status" value="1"/>
</dbReference>
<dbReference type="CDD" id="cd19438">
    <property type="entry name" value="lipocalin_Blc-like"/>
    <property type="match status" value="1"/>
</dbReference>
<protein>
    <recommendedName>
        <fullName evidence="2">Outer membrane lipoprotein Blc</fullName>
    </recommendedName>
</protein>
<dbReference type="PROSITE" id="PS51257">
    <property type="entry name" value="PROKAR_LIPOPROTEIN"/>
    <property type="match status" value="1"/>
</dbReference>
<proteinExistence type="inferred from homology"/>
<dbReference type="PRINTS" id="PR01171">
    <property type="entry name" value="BCTLIPOCALIN"/>
</dbReference>